<comment type="cofactor">
    <cofactor evidence="9">
        <name>Mg(2+)</name>
        <dbReference type="ChEBI" id="CHEBI:18420"/>
    </cofactor>
</comment>
<comment type="catalytic activity">
    <reaction evidence="1 9">
        <text>Endonucleolytic cleavage to 5'-phosphomonoester.</text>
        <dbReference type="EC" id="3.1.26.3"/>
    </reaction>
</comment>
<dbReference type="Gene3D" id="3.30.160.20">
    <property type="match status" value="1"/>
</dbReference>
<keyword evidence="7 9" id="KW-0378">Hydrolase</keyword>
<dbReference type="NCBIfam" id="TIGR02191">
    <property type="entry name" value="RNaseIII"/>
    <property type="match status" value="1"/>
</dbReference>
<dbReference type="SUPFAM" id="SSF69065">
    <property type="entry name" value="RNase III domain-like"/>
    <property type="match status" value="1"/>
</dbReference>
<dbReference type="GO" id="GO:0019843">
    <property type="term" value="F:rRNA binding"/>
    <property type="evidence" value="ECO:0007669"/>
    <property type="project" value="UniProtKB-KW"/>
</dbReference>
<keyword evidence="9" id="KW-0460">Magnesium</keyword>
<keyword evidence="9" id="KW-0819">tRNA processing</keyword>
<evidence type="ECO:0000256" key="10">
    <source>
        <dbReference type="SAM" id="MobiDB-lite"/>
    </source>
</evidence>
<evidence type="ECO:0000256" key="3">
    <source>
        <dbReference type="ARBA" id="ARBA00022552"/>
    </source>
</evidence>
<keyword evidence="8 9" id="KW-0694">RNA-binding</keyword>
<sequence>MKLFQRIKRIEEIVSYEFKNKDLITSAITHPSAVEGKPVSASYERLEFLGDSILGAMVATDLFEQFPSMDEGKLTRMKISLVSGKTLSEVAGKLGIGELIVFGESEKGTGARGMHSALENVYESVVGALYLDAGFEVTHEFVRKTLTPYMSPKLAERPLSPKSRIQEVTQRDFRCAPVYKLVGEEGPAHKPTFVSVVLIDGRRVGRGKGSSKKESESAAALDALERLGYLDQADGGMPKQAKSVFKNADVEDAS</sequence>
<feature type="region of interest" description="Disordered" evidence="10">
    <location>
        <begin position="232"/>
        <end position="254"/>
    </location>
</feature>
<keyword evidence="5 9" id="KW-0540">Nuclease</keyword>
<keyword evidence="4 9" id="KW-0507">mRNA processing</keyword>
<dbReference type="PANTHER" id="PTHR11207">
    <property type="entry name" value="RIBONUCLEASE III"/>
    <property type="match status" value="1"/>
</dbReference>
<dbReference type="Pfam" id="PF00035">
    <property type="entry name" value="dsrm"/>
    <property type="match status" value="1"/>
</dbReference>
<dbReference type="InterPro" id="IPR036389">
    <property type="entry name" value="RNase_III_sf"/>
</dbReference>
<reference evidence="14" key="2">
    <citation type="submission" date="2016-10" db="EMBL/GenBank/DDBJ databases">
        <authorList>
            <person name="de Groot N.N."/>
        </authorList>
    </citation>
    <scope>NUCLEOTIDE SEQUENCE [LARGE SCALE GENOMIC DNA]</scope>
    <source>
        <strain evidence="14">KHGC19</strain>
    </source>
</reference>
<dbReference type="GO" id="GO:0010468">
    <property type="term" value="P:regulation of gene expression"/>
    <property type="evidence" value="ECO:0007669"/>
    <property type="project" value="TreeGrafter"/>
</dbReference>
<feature type="active site" evidence="9">
    <location>
        <position position="51"/>
    </location>
</feature>
<dbReference type="PANTHER" id="PTHR11207:SF0">
    <property type="entry name" value="RIBONUCLEASE 3"/>
    <property type="match status" value="1"/>
</dbReference>
<keyword evidence="9" id="KW-0699">rRNA-binding</keyword>
<evidence type="ECO:0000256" key="4">
    <source>
        <dbReference type="ARBA" id="ARBA00022664"/>
    </source>
</evidence>
<dbReference type="InterPro" id="IPR014720">
    <property type="entry name" value="dsRBD_dom"/>
</dbReference>
<dbReference type="GO" id="GO:0008033">
    <property type="term" value="P:tRNA processing"/>
    <property type="evidence" value="ECO:0007669"/>
    <property type="project" value="UniProtKB-KW"/>
</dbReference>
<dbReference type="Proteomes" id="UP000199128">
    <property type="component" value="Unassembled WGS sequence"/>
</dbReference>
<feature type="domain" description="RNase III" evidence="12">
    <location>
        <begin position="7"/>
        <end position="134"/>
    </location>
</feature>
<protein>
    <recommendedName>
        <fullName evidence="9">Ribonuclease 3</fullName>
        <ecNumber evidence="9">3.1.26.3</ecNumber>
    </recommendedName>
    <alternativeName>
        <fullName evidence="9">Ribonuclease III</fullName>
        <shortName evidence="9">RNase III</shortName>
    </alternativeName>
</protein>
<evidence type="ECO:0000256" key="8">
    <source>
        <dbReference type="ARBA" id="ARBA00022884"/>
    </source>
</evidence>
<proteinExistence type="inferred from homology"/>
<reference evidence="15 16" key="1">
    <citation type="submission" date="2016-10" db="EMBL/GenBank/DDBJ databases">
        <authorList>
            <person name="Varghese N."/>
            <person name="Submissions S."/>
        </authorList>
    </citation>
    <scope>NUCLEOTIDE SEQUENCE [LARGE SCALE GENOMIC DNA]</scope>
    <source>
        <strain evidence="15">KHGC19</strain>
        <strain evidence="13 16">WCP15</strain>
    </source>
</reference>
<dbReference type="SMART" id="SM00358">
    <property type="entry name" value="DSRM"/>
    <property type="match status" value="1"/>
</dbReference>
<evidence type="ECO:0000259" key="12">
    <source>
        <dbReference type="PROSITE" id="PS50142"/>
    </source>
</evidence>
<dbReference type="Pfam" id="PF14622">
    <property type="entry name" value="Ribonucleas_3_3"/>
    <property type="match status" value="1"/>
</dbReference>
<dbReference type="SMART" id="SM00535">
    <property type="entry name" value="RIBOc"/>
    <property type="match status" value="1"/>
</dbReference>
<dbReference type="InterPro" id="IPR000999">
    <property type="entry name" value="RNase_III_dom"/>
</dbReference>
<feature type="active site" evidence="9">
    <location>
        <position position="123"/>
    </location>
</feature>
<keyword evidence="6 9" id="KW-0255">Endonuclease</keyword>
<dbReference type="InterPro" id="IPR011907">
    <property type="entry name" value="RNase_III"/>
</dbReference>
<evidence type="ECO:0000256" key="7">
    <source>
        <dbReference type="ARBA" id="ARBA00022801"/>
    </source>
</evidence>
<dbReference type="EMBL" id="FNWT01000012">
    <property type="protein sequence ID" value="SEH67599.1"/>
    <property type="molecule type" value="Genomic_DNA"/>
</dbReference>
<dbReference type="HAMAP" id="MF_00104">
    <property type="entry name" value="RNase_III"/>
    <property type="match status" value="1"/>
</dbReference>
<evidence type="ECO:0000256" key="9">
    <source>
        <dbReference type="HAMAP-Rule" id="MF_00104"/>
    </source>
</evidence>
<keyword evidence="16" id="KW-1185">Reference proteome</keyword>
<comment type="similarity">
    <text evidence="2">Belongs to the ribonuclease III family.</text>
</comment>
<dbReference type="GO" id="GO:0003725">
    <property type="term" value="F:double-stranded RNA binding"/>
    <property type="evidence" value="ECO:0007669"/>
    <property type="project" value="TreeGrafter"/>
</dbReference>
<dbReference type="RefSeq" id="WP_078687880.1">
    <property type="nucleotide sequence ID" value="NZ_FNWT01000012.1"/>
</dbReference>
<keyword evidence="9" id="KW-0479">Metal-binding</keyword>
<keyword evidence="3 9" id="KW-0698">rRNA processing</keyword>
<dbReference type="AlphaFoldDB" id="A0A1H9NKE5"/>
<dbReference type="FunFam" id="1.10.1520.10:FF:000001">
    <property type="entry name" value="Ribonuclease 3"/>
    <property type="match status" value="1"/>
</dbReference>
<evidence type="ECO:0000313" key="14">
    <source>
        <dbReference type="EMBL" id="SER36119.1"/>
    </source>
</evidence>
<comment type="subcellular location">
    <subcellularLocation>
        <location evidence="9">Cytoplasm</location>
    </subcellularLocation>
</comment>
<feature type="domain" description="DRBM" evidence="11">
    <location>
        <begin position="160"/>
        <end position="229"/>
    </location>
</feature>
<accession>A0A1H9NKE5</accession>
<dbReference type="CDD" id="cd10845">
    <property type="entry name" value="DSRM_RNAse_III_family"/>
    <property type="match status" value="1"/>
</dbReference>
<dbReference type="PROSITE" id="PS50137">
    <property type="entry name" value="DS_RBD"/>
    <property type="match status" value="1"/>
</dbReference>
<evidence type="ECO:0000313" key="15">
    <source>
        <dbReference type="Proteomes" id="UP000199128"/>
    </source>
</evidence>
<evidence type="ECO:0000313" key="13">
    <source>
        <dbReference type="EMBL" id="SEH67599.1"/>
    </source>
</evidence>
<dbReference type="GO" id="GO:0005737">
    <property type="term" value="C:cytoplasm"/>
    <property type="evidence" value="ECO:0007669"/>
    <property type="project" value="UniProtKB-SubCell"/>
</dbReference>
<name>A0A1H9NKE5_9ACTN</name>
<dbReference type="SUPFAM" id="SSF54768">
    <property type="entry name" value="dsRNA-binding domain-like"/>
    <property type="match status" value="1"/>
</dbReference>
<evidence type="ECO:0000259" key="11">
    <source>
        <dbReference type="PROSITE" id="PS50137"/>
    </source>
</evidence>
<organism evidence="14 15">
    <name type="scientific">Parafannyhessea umbonata</name>
    <dbReference type="NCBI Taxonomy" id="604330"/>
    <lineage>
        <taxon>Bacteria</taxon>
        <taxon>Bacillati</taxon>
        <taxon>Actinomycetota</taxon>
        <taxon>Coriobacteriia</taxon>
        <taxon>Coriobacteriales</taxon>
        <taxon>Atopobiaceae</taxon>
        <taxon>Parafannyhessea</taxon>
    </lineage>
</organism>
<dbReference type="CDD" id="cd00593">
    <property type="entry name" value="RIBOc"/>
    <property type="match status" value="1"/>
</dbReference>
<dbReference type="Proteomes" id="UP000199135">
    <property type="component" value="Unassembled WGS sequence"/>
</dbReference>
<feature type="binding site" evidence="9">
    <location>
        <position position="47"/>
    </location>
    <ligand>
        <name>Mg(2+)</name>
        <dbReference type="ChEBI" id="CHEBI:18420"/>
    </ligand>
</feature>
<dbReference type="GO" id="GO:0046872">
    <property type="term" value="F:metal ion binding"/>
    <property type="evidence" value="ECO:0007669"/>
    <property type="project" value="UniProtKB-KW"/>
</dbReference>
<dbReference type="Gene3D" id="1.10.1520.10">
    <property type="entry name" value="Ribonuclease III domain"/>
    <property type="match status" value="1"/>
</dbReference>
<dbReference type="GO" id="GO:0006397">
    <property type="term" value="P:mRNA processing"/>
    <property type="evidence" value="ECO:0007669"/>
    <property type="project" value="UniProtKB-UniRule"/>
</dbReference>
<evidence type="ECO:0000256" key="6">
    <source>
        <dbReference type="ARBA" id="ARBA00022759"/>
    </source>
</evidence>
<comment type="function">
    <text evidence="9">Digests double-stranded RNA. Involved in the processing of primary rRNA transcript to yield the immediate precursors to the large and small rRNAs (23S and 16S). Processes some mRNAs, and tRNAs when they are encoded in the rRNA operon. Processes pre-crRNA and tracrRNA of type II CRISPR loci if present in the organism.</text>
</comment>
<comment type="subunit">
    <text evidence="9">Homodimer.</text>
</comment>
<evidence type="ECO:0000256" key="2">
    <source>
        <dbReference type="ARBA" id="ARBA00010183"/>
    </source>
</evidence>
<feature type="binding site" evidence="9">
    <location>
        <position position="123"/>
    </location>
    <ligand>
        <name>Mg(2+)</name>
        <dbReference type="ChEBI" id="CHEBI:18420"/>
    </ligand>
</feature>
<dbReference type="PROSITE" id="PS50142">
    <property type="entry name" value="RNASE_3_2"/>
    <property type="match status" value="1"/>
</dbReference>
<dbReference type="PROSITE" id="PS00517">
    <property type="entry name" value="RNASE_3_1"/>
    <property type="match status" value="1"/>
</dbReference>
<dbReference type="GO" id="GO:0004525">
    <property type="term" value="F:ribonuclease III activity"/>
    <property type="evidence" value="ECO:0007669"/>
    <property type="project" value="UniProtKB-UniRule"/>
</dbReference>
<evidence type="ECO:0000256" key="5">
    <source>
        <dbReference type="ARBA" id="ARBA00022722"/>
    </source>
</evidence>
<dbReference type="EMBL" id="FOGP01000001">
    <property type="protein sequence ID" value="SER36119.1"/>
    <property type="molecule type" value="Genomic_DNA"/>
</dbReference>
<gene>
    <name evidence="9" type="primary">rnc</name>
    <name evidence="14" type="ORF">SAMN05216446_0534</name>
    <name evidence="13" type="ORF">SAMN05216447_1127</name>
</gene>
<keyword evidence="9" id="KW-0963">Cytoplasm</keyword>
<dbReference type="EC" id="3.1.26.3" evidence="9"/>
<feature type="binding site" evidence="9">
    <location>
        <position position="120"/>
    </location>
    <ligand>
        <name>Mg(2+)</name>
        <dbReference type="ChEBI" id="CHEBI:18420"/>
    </ligand>
</feature>
<evidence type="ECO:0000256" key="1">
    <source>
        <dbReference type="ARBA" id="ARBA00000109"/>
    </source>
</evidence>
<evidence type="ECO:0000313" key="16">
    <source>
        <dbReference type="Proteomes" id="UP000199135"/>
    </source>
</evidence>
<dbReference type="GO" id="GO:0006364">
    <property type="term" value="P:rRNA processing"/>
    <property type="evidence" value="ECO:0007669"/>
    <property type="project" value="UniProtKB-UniRule"/>
</dbReference>